<evidence type="ECO:0000313" key="2">
    <source>
        <dbReference type="EMBL" id="CAH1796131.1"/>
    </source>
</evidence>
<feature type="compositionally biased region" description="Polar residues" evidence="1">
    <location>
        <begin position="1"/>
        <end position="10"/>
    </location>
</feature>
<organism evidence="2 3">
    <name type="scientific">Owenia fusiformis</name>
    <name type="common">Polychaete worm</name>
    <dbReference type="NCBI Taxonomy" id="6347"/>
    <lineage>
        <taxon>Eukaryota</taxon>
        <taxon>Metazoa</taxon>
        <taxon>Spiralia</taxon>
        <taxon>Lophotrochozoa</taxon>
        <taxon>Annelida</taxon>
        <taxon>Polychaeta</taxon>
        <taxon>Sedentaria</taxon>
        <taxon>Canalipalpata</taxon>
        <taxon>Sabellida</taxon>
        <taxon>Oweniida</taxon>
        <taxon>Oweniidae</taxon>
        <taxon>Owenia</taxon>
    </lineage>
</organism>
<feature type="non-terminal residue" evidence="2">
    <location>
        <position position="1"/>
    </location>
</feature>
<gene>
    <name evidence="2" type="ORF">OFUS_LOCUS20576</name>
</gene>
<name>A0A8S4PRB7_OWEFU</name>
<accession>A0A8S4PRB7</accession>
<proteinExistence type="predicted"/>
<dbReference type="EMBL" id="CAIIXF020000010">
    <property type="protein sequence ID" value="CAH1796131.1"/>
    <property type="molecule type" value="Genomic_DNA"/>
</dbReference>
<feature type="compositionally biased region" description="Basic and acidic residues" evidence="1">
    <location>
        <begin position="122"/>
        <end position="140"/>
    </location>
</feature>
<dbReference type="AlphaFoldDB" id="A0A8S4PRB7"/>
<feature type="compositionally biased region" description="Polar residues" evidence="1">
    <location>
        <begin position="181"/>
        <end position="199"/>
    </location>
</feature>
<feature type="compositionally biased region" description="Basic and acidic residues" evidence="1">
    <location>
        <begin position="99"/>
        <end position="108"/>
    </location>
</feature>
<feature type="compositionally biased region" description="Acidic residues" evidence="1">
    <location>
        <begin position="164"/>
        <end position="179"/>
    </location>
</feature>
<reference evidence="2" key="1">
    <citation type="submission" date="2022-03" db="EMBL/GenBank/DDBJ databases">
        <authorList>
            <person name="Martin C."/>
        </authorList>
    </citation>
    <scope>NUCLEOTIDE SEQUENCE</scope>
</reference>
<feature type="compositionally biased region" description="Basic and acidic residues" evidence="1">
    <location>
        <begin position="36"/>
        <end position="53"/>
    </location>
</feature>
<evidence type="ECO:0000313" key="3">
    <source>
        <dbReference type="Proteomes" id="UP000749559"/>
    </source>
</evidence>
<feature type="compositionally biased region" description="Gly residues" evidence="1">
    <location>
        <begin position="13"/>
        <end position="24"/>
    </location>
</feature>
<feature type="region of interest" description="Disordered" evidence="1">
    <location>
        <begin position="1"/>
        <end position="251"/>
    </location>
</feature>
<comment type="caution">
    <text evidence="2">The sequence shown here is derived from an EMBL/GenBank/DDBJ whole genome shotgun (WGS) entry which is preliminary data.</text>
</comment>
<protein>
    <submittedName>
        <fullName evidence="2">Uncharacterized protein</fullName>
    </submittedName>
</protein>
<keyword evidence="3" id="KW-1185">Reference proteome</keyword>
<evidence type="ECO:0000256" key="1">
    <source>
        <dbReference type="SAM" id="MobiDB-lite"/>
    </source>
</evidence>
<sequence length="251" mass="27235">QYQRDTVTQNPRGRGGSAPRGRGGSSRRTYRSSPPRHQDRQGTRLEYRDDSIPHSKSTISLTSVKADDNPTPQPNEVQVIPKTAKPQSVQYHDTGAKPPDVRPKDIKKTTTIPTVAKPQPVQDHETGAKPLDVKSKDTKKSTTAPTKNDQSTPIENPFQTLCDLGEDDSPLQDNEDLDPSDTCSVISSCSDNTGFYESSTEIEDTAPSDNLSKPKSTPITSVWTSPSPPLSQNCGKAPNDLDGLSQAIGKQ</sequence>
<feature type="compositionally biased region" description="Polar residues" evidence="1">
    <location>
        <begin position="148"/>
        <end position="159"/>
    </location>
</feature>
<dbReference type="Proteomes" id="UP000749559">
    <property type="component" value="Unassembled WGS sequence"/>
</dbReference>
<feature type="compositionally biased region" description="Polar residues" evidence="1">
    <location>
        <begin position="54"/>
        <end position="63"/>
    </location>
</feature>
<feature type="compositionally biased region" description="Polar residues" evidence="1">
    <location>
        <begin position="207"/>
        <end position="234"/>
    </location>
</feature>